<evidence type="ECO:0000256" key="1">
    <source>
        <dbReference type="SAM" id="SignalP"/>
    </source>
</evidence>
<protein>
    <recommendedName>
        <fullName evidence="4">Secreted protein</fullName>
    </recommendedName>
</protein>
<evidence type="ECO:0008006" key="4">
    <source>
        <dbReference type="Google" id="ProtNLM"/>
    </source>
</evidence>
<dbReference type="RefSeq" id="XP_060329520.1">
    <property type="nucleotide sequence ID" value="XM_060473417.1"/>
</dbReference>
<organism evidence="2 3">
    <name type="scientific">Armillaria tabescens</name>
    <name type="common">Ringless honey mushroom</name>
    <name type="synonym">Agaricus tabescens</name>
    <dbReference type="NCBI Taxonomy" id="1929756"/>
    <lineage>
        <taxon>Eukaryota</taxon>
        <taxon>Fungi</taxon>
        <taxon>Dikarya</taxon>
        <taxon>Basidiomycota</taxon>
        <taxon>Agaricomycotina</taxon>
        <taxon>Agaricomycetes</taxon>
        <taxon>Agaricomycetidae</taxon>
        <taxon>Agaricales</taxon>
        <taxon>Marasmiineae</taxon>
        <taxon>Physalacriaceae</taxon>
        <taxon>Desarmillaria</taxon>
    </lineage>
</organism>
<gene>
    <name evidence="2" type="ORF">EV420DRAFT_1549385</name>
</gene>
<feature type="signal peptide" evidence="1">
    <location>
        <begin position="1"/>
        <end position="22"/>
    </location>
</feature>
<keyword evidence="1" id="KW-0732">Signal</keyword>
<dbReference type="Proteomes" id="UP001175211">
    <property type="component" value="Unassembled WGS sequence"/>
</dbReference>
<dbReference type="GeneID" id="85356965"/>
<sequence>MMRTYNRHLLYFSLAWCLPTLTFPNLKRTAPLTFATSFFFTRHHSRISLKTPFITMLGSNGVNFPFPKPYITRSISSFYPIVSIRTI</sequence>
<evidence type="ECO:0000313" key="3">
    <source>
        <dbReference type="Proteomes" id="UP001175211"/>
    </source>
</evidence>
<dbReference type="EMBL" id="JAUEPS010000022">
    <property type="protein sequence ID" value="KAK0457205.1"/>
    <property type="molecule type" value="Genomic_DNA"/>
</dbReference>
<name>A0AA39N4Q9_ARMTA</name>
<evidence type="ECO:0000313" key="2">
    <source>
        <dbReference type="EMBL" id="KAK0457205.1"/>
    </source>
</evidence>
<comment type="caution">
    <text evidence="2">The sequence shown here is derived from an EMBL/GenBank/DDBJ whole genome shotgun (WGS) entry which is preliminary data.</text>
</comment>
<proteinExistence type="predicted"/>
<feature type="chain" id="PRO_5041391937" description="Secreted protein" evidence="1">
    <location>
        <begin position="23"/>
        <end position="87"/>
    </location>
</feature>
<reference evidence="2" key="1">
    <citation type="submission" date="2023-06" db="EMBL/GenBank/DDBJ databases">
        <authorList>
            <consortium name="Lawrence Berkeley National Laboratory"/>
            <person name="Ahrendt S."/>
            <person name="Sahu N."/>
            <person name="Indic B."/>
            <person name="Wong-Bajracharya J."/>
            <person name="Merenyi Z."/>
            <person name="Ke H.-M."/>
            <person name="Monk M."/>
            <person name="Kocsube S."/>
            <person name="Drula E."/>
            <person name="Lipzen A."/>
            <person name="Balint B."/>
            <person name="Henrissat B."/>
            <person name="Andreopoulos B."/>
            <person name="Martin F.M."/>
            <person name="Harder C.B."/>
            <person name="Rigling D."/>
            <person name="Ford K.L."/>
            <person name="Foster G.D."/>
            <person name="Pangilinan J."/>
            <person name="Papanicolaou A."/>
            <person name="Barry K."/>
            <person name="LaButti K."/>
            <person name="Viragh M."/>
            <person name="Koriabine M."/>
            <person name="Yan M."/>
            <person name="Riley R."/>
            <person name="Champramary S."/>
            <person name="Plett K.L."/>
            <person name="Tsai I.J."/>
            <person name="Slot J."/>
            <person name="Sipos G."/>
            <person name="Plett J."/>
            <person name="Nagy L.G."/>
            <person name="Grigoriev I.V."/>
        </authorList>
    </citation>
    <scope>NUCLEOTIDE SEQUENCE</scope>
    <source>
        <strain evidence="2">CCBAS 213</strain>
    </source>
</reference>
<dbReference type="AlphaFoldDB" id="A0AA39N4Q9"/>
<keyword evidence="3" id="KW-1185">Reference proteome</keyword>
<accession>A0AA39N4Q9</accession>